<keyword evidence="6" id="KW-0472">Membrane</keyword>
<dbReference type="OrthoDB" id="9764363at2"/>
<evidence type="ECO:0000256" key="1">
    <source>
        <dbReference type="ARBA" id="ARBA00008683"/>
    </source>
</evidence>
<dbReference type="Pfam" id="PF01343">
    <property type="entry name" value="Peptidase_S49"/>
    <property type="match status" value="1"/>
</dbReference>
<evidence type="ECO:0000259" key="7">
    <source>
        <dbReference type="Pfam" id="PF01343"/>
    </source>
</evidence>
<name>A0A1A8TLG4_9GAMM</name>
<dbReference type="InterPro" id="IPR029045">
    <property type="entry name" value="ClpP/crotonase-like_dom_sf"/>
</dbReference>
<accession>A0A1A8TLG4</accession>
<evidence type="ECO:0000256" key="2">
    <source>
        <dbReference type="ARBA" id="ARBA00022670"/>
    </source>
</evidence>
<dbReference type="NCBIfam" id="TIGR00706">
    <property type="entry name" value="SppA_dom"/>
    <property type="match status" value="1"/>
</dbReference>
<dbReference type="GO" id="GO:0006508">
    <property type="term" value="P:proteolysis"/>
    <property type="evidence" value="ECO:0007669"/>
    <property type="project" value="UniProtKB-KW"/>
</dbReference>
<dbReference type="Proteomes" id="UP000092544">
    <property type="component" value="Unassembled WGS sequence"/>
</dbReference>
<dbReference type="GO" id="GO:0008236">
    <property type="term" value="F:serine-type peptidase activity"/>
    <property type="evidence" value="ECO:0007669"/>
    <property type="project" value="UniProtKB-KW"/>
</dbReference>
<feature type="region of interest" description="Disordered" evidence="5">
    <location>
        <begin position="1"/>
        <end position="47"/>
    </location>
</feature>
<proteinExistence type="inferred from homology"/>
<dbReference type="CDD" id="cd07023">
    <property type="entry name" value="S49_Sppa_N_C"/>
    <property type="match status" value="1"/>
</dbReference>
<evidence type="ECO:0000256" key="6">
    <source>
        <dbReference type="SAM" id="Phobius"/>
    </source>
</evidence>
<keyword evidence="2" id="KW-0645">Protease</keyword>
<evidence type="ECO:0000256" key="3">
    <source>
        <dbReference type="ARBA" id="ARBA00022801"/>
    </source>
</evidence>
<keyword evidence="4" id="KW-0720">Serine protease</keyword>
<dbReference type="AlphaFoldDB" id="A0A1A8TLG4"/>
<dbReference type="PANTHER" id="PTHR42987:SF8">
    <property type="entry name" value="PROTEINASE"/>
    <property type="match status" value="1"/>
</dbReference>
<keyword evidence="3 8" id="KW-0378">Hydrolase</keyword>
<dbReference type="STRING" id="1792290.MSP8886_02886"/>
<dbReference type="RefSeq" id="WP_083200966.1">
    <property type="nucleotide sequence ID" value="NZ_FLOB01000007.1"/>
</dbReference>
<comment type="similarity">
    <text evidence="1">Belongs to the peptidase S49 family.</text>
</comment>
<evidence type="ECO:0000313" key="8">
    <source>
        <dbReference type="EMBL" id="SBS33900.1"/>
    </source>
</evidence>
<keyword evidence="9" id="KW-1185">Reference proteome</keyword>
<evidence type="ECO:0000256" key="4">
    <source>
        <dbReference type="ARBA" id="ARBA00022825"/>
    </source>
</evidence>
<dbReference type="InterPro" id="IPR004635">
    <property type="entry name" value="Pept_S49_SppA"/>
</dbReference>
<reference evidence="8 9" key="1">
    <citation type="submission" date="2016-06" db="EMBL/GenBank/DDBJ databases">
        <authorList>
            <person name="Kjaerup R.B."/>
            <person name="Dalgaard T.S."/>
            <person name="Juul-Madsen H.R."/>
        </authorList>
    </citation>
    <scope>NUCLEOTIDE SEQUENCE [LARGE SCALE GENOMIC DNA]</scope>
    <source>
        <strain evidence="8 9">CECT 8886</strain>
    </source>
</reference>
<dbReference type="InterPro" id="IPR002142">
    <property type="entry name" value="Peptidase_S49"/>
</dbReference>
<feature type="compositionally biased region" description="Basic and acidic residues" evidence="5">
    <location>
        <begin position="33"/>
        <end position="47"/>
    </location>
</feature>
<dbReference type="Gene3D" id="3.90.226.10">
    <property type="entry name" value="2-enoyl-CoA Hydratase, Chain A, domain 1"/>
    <property type="match status" value="1"/>
</dbReference>
<dbReference type="Gene3D" id="6.20.330.10">
    <property type="match status" value="1"/>
</dbReference>
<dbReference type="InterPro" id="IPR047272">
    <property type="entry name" value="S49_SppA_C"/>
</dbReference>
<keyword evidence="6" id="KW-1133">Transmembrane helix</keyword>
<dbReference type="SUPFAM" id="SSF52096">
    <property type="entry name" value="ClpP/crotonase"/>
    <property type="match status" value="1"/>
</dbReference>
<dbReference type="EMBL" id="FLOB01000007">
    <property type="protein sequence ID" value="SBS33900.1"/>
    <property type="molecule type" value="Genomic_DNA"/>
</dbReference>
<feature type="transmembrane region" description="Helical" evidence="6">
    <location>
        <begin position="77"/>
        <end position="95"/>
    </location>
</feature>
<evidence type="ECO:0000313" key="9">
    <source>
        <dbReference type="Proteomes" id="UP000092544"/>
    </source>
</evidence>
<dbReference type="EC" id="3.4.21.-" evidence="8"/>
<gene>
    <name evidence="8" type="primary">sppA_2</name>
    <name evidence="8" type="ORF">MSP8886_02886</name>
</gene>
<dbReference type="PANTHER" id="PTHR42987">
    <property type="entry name" value="PEPTIDASE S49"/>
    <property type="match status" value="1"/>
</dbReference>
<organism evidence="8 9">
    <name type="scientific">Marinomonas spartinae</name>
    <dbReference type="NCBI Taxonomy" id="1792290"/>
    <lineage>
        <taxon>Bacteria</taxon>
        <taxon>Pseudomonadati</taxon>
        <taxon>Pseudomonadota</taxon>
        <taxon>Gammaproteobacteria</taxon>
        <taxon>Oceanospirillales</taxon>
        <taxon>Oceanospirillaceae</taxon>
        <taxon>Marinomonas</taxon>
    </lineage>
</organism>
<protein>
    <submittedName>
        <fullName evidence="8">Putative signal peptide peptidase SppA</fullName>
        <ecNumber evidence="8">3.4.21.-</ecNumber>
    </submittedName>
</protein>
<feature type="domain" description="Peptidase S49" evidence="7">
    <location>
        <begin position="176"/>
        <end position="316"/>
    </location>
</feature>
<keyword evidence="6" id="KW-0812">Transmembrane</keyword>
<sequence>MSWTEEEDKKNQQNLTNQQGELFEEDNSGQNRNSDKESDSSKSSETRLDDNQQLWRLLEKTLSDNVIEKRRARRWKIFFRFTSLIILLCIVGLWLGRSALDSNVTGQNTVAIIPMDGVIGSGGDIDGNEYVDILDDVYRNPDLKGVVINMNSPGGSPVQAGIIYDAIRQKEKLYPSIPVIVVVEDMAASGGYYIASAANKIYANRASLVGSIGVISSGFDLSGLIKKIGVERRTFTSGRNKDFLDPFVPMNKEGKEKWQAILDETHQQFIDAVKAGRGDRLKITNDVFSGMVFTGQQAQKIGLIDGLASLHDVLNSQFPNDKQVIYGPKQDPLDEFAKKFGVEFATKLLSNAKLN</sequence>
<evidence type="ECO:0000256" key="5">
    <source>
        <dbReference type="SAM" id="MobiDB-lite"/>
    </source>
</evidence>